<organism evidence="1">
    <name type="scientific">uncultured Thiotrichaceae bacterium</name>
    <dbReference type="NCBI Taxonomy" id="298394"/>
    <lineage>
        <taxon>Bacteria</taxon>
        <taxon>Pseudomonadati</taxon>
        <taxon>Pseudomonadota</taxon>
        <taxon>Gammaproteobacteria</taxon>
        <taxon>Thiotrichales</taxon>
        <taxon>Thiotrichaceae</taxon>
        <taxon>environmental samples</taxon>
    </lineage>
</organism>
<dbReference type="SMART" id="SM00710">
    <property type="entry name" value="PbH1"/>
    <property type="match status" value="7"/>
</dbReference>
<dbReference type="InterPro" id="IPR011050">
    <property type="entry name" value="Pectin_lyase_fold/virulence"/>
</dbReference>
<proteinExistence type="predicted"/>
<dbReference type="EMBL" id="CACVAY010000094">
    <property type="protein sequence ID" value="CAA6819564.1"/>
    <property type="molecule type" value="Genomic_DNA"/>
</dbReference>
<dbReference type="SUPFAM" id="SSF51126">
    <property type="entry name" value="Pectin lyase-like"/>
    <property type="match status" value="2"/>
</dbReference>
<dbReference type="InterPro" id="IPR006626">
    <property type="entry name" value="PbH1"/>
</dbReference>
<evidence type="ECO:0000313" key="1">
    <source>
        <dbReference type="EMBL" id="CAA6819564.1"/>
    </source>
</evidence>
<dbReference type="InterPro" id="IPR012334">
    <property type="entry name" value="Pectin_lyas_fold"/>
</dbReference>
<gene>
    <name evidence="1" type="ORF">HELGO_WM18920</name>
</gene>
<reference evidence="1" key="1">
    <citation type="submission" date="2020-01" db="EMBL/GenBank/DDBJ databases">
        <authorList>
            <person name="Meier V. D."/>
            <person name="Meier V D."/>
        </authorList>
    </citation>
    <scope>NUCLEOTIDE SEQUENCE</scope>
    <source>
        <strain evidence="1">HLG_WM_MAG_07</strain>
    </source>
</reference>
<protein>
    <submittedName>
        <fullName evidence="1">Uncharacterized protein</fullName>
    </submittedName>
</protein>
<sequence length="790" mass="87577">MPTPTNSIDDPTDTSATRAVRQGNVHEARNADELQQHIQSAQPRDTIVITRQGNYGSIKVSNKRMLRIKAYSVNIPIQIALIIDGRSKAIIIENMQLWNADHSLHQIVISGPQTDAVIIRNCIISSVPLNQNRMRQHYGGNPPSWLNGIRLLGSNSQITNNYLMNLKIAIVNTGVNTLVKHNLVQYYSEDAIRVTHHGTRVLNNNIYDSVAANPDQNAHKDAIQMIPPADRYNGGPLNNVQIIGNIIQSHTQTGGVSANERGIVQGVFGSDGYFVNTTIVGNTILVNSDHGISLNGVLNLNLHFNRIMDVKPGDHFNPGVKLYLTRVSQNGQQRWLANRPYSLSYEGNQAPIVNIPREAYISQDLGNNRFLSKTDKLARGINSIIVRGIGEGDTTPLLPDPVIDDTTSPVLMTSPTVPSTGMGQTYVVANKAELNNAAKLANQGDSILMRHGGDYGQLRLTNKNNVRIRAQNPDDHIQCHILIDGNSKNIILENMNLWFSESNWKPVILSAPTTSNITIRNCLVSSVPVKRAAARARPLGVNEEWVTAVWLRGDHNEIVNNHIVNMKMGVVVTGKHNLIQNNLIQYFSETAVRVFNDHCIVQHNNIYDAVSEAPNSRRLKTGIQLIPAKHRFSGGEITDIDIKSNVIQSRNAGSVVNDDLHGLLQGITCHDGYYLDGEIEENTIVVNTPHGIALNGVNKLELNKNRVFDSSPQDRYTPGIRLYLTRTVDIEGNRQQTWHTEKAYSISFADNQAPVFNVPRDHYLIDNRDGNQFSQISRDNARGVNPVFAP</sequence>
<dbReference type="Gene3D" id="2.160.20.10">
    <property type="entry name" value="Single-stranded right-handed beta-helix, Pectin lyase-like"/>
    <property type="match status" value="2"/>
</dbReference>
<accession>A0A6S6TJN5</accession>
<name>A0A6S6TJN5_9GAMM</name>
<dbReference type="AlphaFoldDB" id="A0A6S6TJN5"/>